<dbReference type="GeneID" id="104788087"/>
<gene>
    <name evidence="4" type="primary">LOC104788087</name>
</gene>
<sequence length="114" mass="12769">MKRRRAYDSDEAAAHTGDPTHHLLFSVFVQKYNPSLSVPQFGDWDQKRGGTLPDYSLDLTKIGEMRKKKRDPSPASLGNEDDELIKPPDSATSTTAKFTKLFISSVEIKGVEEE</sequence>
<dbReference type="Proteomes" id="UP000694864">
    <property type="component" value="Chromosome 5"/>
</dbReference>
<evidence type="ECO:0000259" key="2">
    <source>
        <dbReference type="Pfam" id="PF05627"/>
    </source>
</evidence>
<dbReference type="InterPro" id="IPR008700">
    <property type="entry name" value="TypeIII_avirulence_cleave"/>
</dbReference>
<proteinExistence type="predicted"/>
<feature type="region of interest" description="Disordered" evidence="1">
    <location>
        <begin position="65"/>
        <end position="92"/>
    </location>
</feature>
<evidence type="ECO:0000313" key="3">
    <source>
        <dbReference type="Proteomes" id="UP000694864"/>
    </source>
</evidence>
<dbReference type="Pfam" id="PF05627">
    <property type="entry name" value="AvrRpt-cleavage"/>
    <property type="match status" value="1"/>
</dbReference>
<dbReference type="PANTHER" id="PTHR33882:SF2">
    <property type="entry name" value="EXPRESSED PROTEIN"/>
    <property type="match status" value="1"/>
</dbReference>
<name>A0ABM0Z8W5_CAMSA</name>
<accession>A0ABM0Z8W5</accession>
<reference evidence="3" key="1">
    <citation type="journal article" date="2014" name="Nat. Commun.">
        <title>The emerging biofuel crop Camelina sativa retains a highly undifferentiated hexaploid genome structure.</title>
        <authorList>
            <person name="Kagale S."/>
            <person name="Koh C."/>
            <person name="Nixon J."/>
            <person name="Bollina V."/>
            <person name="Clarke W.E."/>
            <person name="Tuteja R."/>
            <person name="Spillane C."/>
            <person name="Robinson S.J."/>
            <person name="Links M.G."/>
            <person name="Clarke C."/>
            <person name="Higgins E.E."/>
            <person name="Huebert T."/>
            <person name="Sharpe A.G."/>
            <person name="Parkin I.A."/>
        </authorList>
    </citation>
    <scope>NUCLEOTIDE SEQUENCE [LARGE SCALE GENOMIC DNA]</scope>
    <source>
        <strain evidence="3">cv. DH55</strain>
    </source>
</reference>
<feature type="domain" description="RIN4 pathogenic type III effector avirulence factor Avr cleavage site" evidence="2">
    <location>
        <begin position="35"/>
        <end position="67"/>
    </location>
</feature>
<evidence type="ECO:0000313" key="4">
    <source>
        <dbReference type="RefSeq" id="XP_010512073.1"/>
    </source>
</evidence>
<organism evidence="3 4">
    <name type="scientific">Camelina sativa</name>
    <name type="common">False flax</name>
    <name type="synonym">Myagrum sativum</name>
    <dbReference type="NCBI Taxonomy" id="90675"/>
    <lineage>
        <taxon>Eukaryota</taxon>
        <taxon>Viridiplantae</taxon>
        <taxon>Streptophyta</taxon>
        <taxon>Embryophyta</taxon>
        <taxon>Tracheophyta</taxon>
        <taxon>Spermatophyta</taxon>
        <taxon>Magnoliopsida</taxon>
        <taxon>eudicotyledons</taxon>
        <taxon>Gunneridae</taxon>
        <taxon>Pentapetalae</taxon>
        <taxon>rosids</taxon>
        <taxon>malvids</taxon>
        <taxon>Brassicales</taxon>
        <taxon>Brassicaceae</taxon>
        <taxon>Camelineae</taxon>
        <taxon>Camelina</taxon>
    </lineage>
</organism>
<protein>
    <submittedName>
        <fullName evidence="4">Uncharacterized protein LOC104788087</fullName>
    </submittedName>
</protein>
<keyword evidence="3" id="KW-1185">Reference proteome</keyword>
<dbReference type="RefSeq" id="XP_010512073.1">
    <property type="nucleotide sequence ID" value="XM_010513771.2"/>
</dbReference>
<evidence type="ECO:0000256" key="1">
    <source>
        <dbReference type="SAM" id="MobiDB-lite"/>
    </source>
</evidence>
<dbReference type="PANTHER" id="PTHR33882">
    <property type="entry name" value="PATHOGENIC TYPE III EFFECTOR AVIRULENCE FACTOR AVR AVRRPT-CLEAVAGE: CLEAVAGE SITE PROTEIN"/>
    <property type="match status" value="1"/>
</dbReference>
<reference evidence="4" key="2">
    <citation type="submission" date="2025-08" db="UniProtKB">
        <authorList>
            <consortium name="RefSeq"/>
        </authorList>
    </citation>
    <scope>IDENTIFICATION</scope>
    <source>
        <tissue evidence="4">Leaf</tissue>
    </source>
</reference>